<dbReference type="RefSeq" id="XP_003032769.1">
    <property type="nucleotide sequence ID" value="XM_003032723.1"/>
</dbReference>
<evidence type="ECO:0000256" key="1">
    <source>
        <dbReference type="SAM" id="SignalP"/>
    </source>
</evidence>
<accession>D8Q129</accession>
<dbReference type="HOGENOM" id="CLU_1415702_0_0_1"/>
<reference evidence="2 3" key="1">
    <citation type="journal article" date="2010" name="Nat. Biotechnol.">
        <title>Genome sequence of the model mushroom Schizophyllum commune.</title>
        <authorList>
            <person name="Ohm R.A."/>
            <person name="de Jong J.F."/>
            <person name="Lugones L.G."/>
            <person name="Aerts A."/>
            <person name="Kothe E."/>
            <person name="Stajich J.E."/>
            <person name="de Vries R.P."/>
            <person name="Record E."/>
            <person name="Levasseur A."/>
            <person name="Baker S.E."/>
            <person name="Bartholomew K.A."/>
            <person name="Coutinho P.M."/>
            <person name="Erdmann S."/>
            <person name="Fowler T.J."/>
            <person name="Gathman A.C."/>
            <person name="Lombard V."/>
            <person name="Henrissat B."/>
            <person name="Knabe N."/>
            <person name="Kuees U."/>
            <person name="Lilly W.W."/>
            <person name="Lindquist E."/>
            <person name="Lucas S."/>
            <person name="Magnuson J.K."/>
            <person name="Piumi F."/>
            <person name="Raudaskoski M."/>
            <person name="Salamov A."/>
            <person name="Schmutz J."/>
            <person name="Schwarze F.W.M.R."/>
            <person name="vanKuyk P.A."/>
            <person name="Horton J.S."/>
            <person name="Grigoriev I.V."/>
            <person name="Woesten H.A.B."/>
        </authorList>
    </citation>
    <scope>NUCLEOTIDE SEQUENCE [LARGE SCALE GENOMIC DNA]</scope>
    <source>
        <strain evidence="3">H4-8 / FGSC 9210</strain>
    </source>
</reference>
<dbReference type="VEuPathDB" id="FungiDB:SCHCODRAFT_02618900"/>
<name>D8Q129_SCHCM</name>
<evidence type="ECO:0000313" key="3">
    <source>
        <dbReference type="Proteomes" id="UP000007431"/>
    </source>
</evidence>
<sequence length="181" mass="19274">MIALPCLAILLAWATSAVLATPAPRQTACATLDYSDKFTLNAVYVDGSGSVPLKFVDSGTVPHVGWALLTACPSCKSSFAYSTLAAGVWHPYASEYQKPVSWPLVAGESPSFISEYPYPTGWAGYCVTDDGLLGVDKDAGQWSLCTNSTSNRLDVVYSPVETHAHYVAQDCTAVTIQLVDV</sequence>
<dbReference type="AlphaFoldDB" id="D8Q129"/>
<feature type="signal peptide" evidence="1">
    <location>
        <begin position="1"/>
        <end position="20"/>
    </location>
</feature>
<evidence type="ECO:0000313" key="2">
    <source>
        <dbReference type="EMBL" id="EFI97866.1"/>
    </source>
</evidence>
<dbReference type="Proteomes" id="UP000007431">
    <property type="component" value="Unassembled WGS sequence"/>
</dbReference>
<dbReference type="eggNOG" id="KOG4157">
    <property type="taxonomic scope" value="Eukaryota"/>
</dbReference>
<gene>
    <name evidence="2" type="ORF">SCHCODRAFT_85006</name>
</gene>
<dbReference type="InParanoid" id="D8Q129"/>
<keyword evidence="1" id="KW-0732">Signal</keyword>
<proteinExistence type="predicted"/>
<dbReference type="EMBL" id="GL377305">
    <property type="protein sequence ID" value="EFI97866.1"/>
    <property type="molecule type" value="Genomic_DNA"/>
</dbReference>
<keyword evidence="3" id="KW-1185">Reference proteome</keyword>
<dbReference type="GeneID" id="9595793"/>
<dbReference type="OrthoDB" id="5985073at2759"/>
<protein>
    <submittedName>
        <fullName evidence="2">Expressed protein</fullName>
    </submittedName>
</protein>
<feature type="chain" id="PRO_5003120424" evidence="1">
    <location>
        <begin position="21"/>
        <end position="181"/>
    </location>
</feature>
<dbReference type="KEGG" id="scm:SCHCO_02618900"/>
<organism evidence="3">
    <name type="scientific">Schizophyllum commune (strain H4-8 / FGSC 9210)</name>
    <name type="common">Split gill fungus</name>
    <dbReference type="NCBI Taxonomy" id="578458"/>
    <lineage>
        <taxon>Eukaryota</taxon>
        <taxon>Fungi</taxon>
        <taxon>Dikarya</taxon>
        <taxon>Basidiomycota</taxon>
        <taxon>Agaricomycotina</taxon>
        <taxon>Agaricomycetes</taxon>
        <taxon>Agaricomycetidae</taxon>
        <taxon>Agaricales</taxon>
        <taxon>Schizophyllaceae</taxon>
        <taxon>Schizophyllum</taxon>
    </lineage>
</organism>